<organism evidence="1 2">
    <name type="scientific">Massilimicrobiota timonensis</name>
    <dbReference type="NCBI Taxonomy" id="1776392"/>
    <lineage>
        <taxon>Bacteria</taxon>
        <taxon>Bacillati</taxon>
        <taxon>Bacillota</taxon>
        <taxon>Erysipelotrichia</taxon>
        <taxon>Erysipelotrichales</taxon>
        <taxon>Erysipelotrichaceae</taxon>
        <taxon>Massilimicrobiota</taxon>
    </lineage>
</organism>
<dbReference type="InterPro" id="IPR046348">
    <property type="entry name" value="SIS_dom_sf"/>
</dbReference>
<gene>
    <name evidence="1" type="ORF">B5E75_13265</name>
</gene>
<dbReference type="OrthoDB" id="1649815at2"/>
<comment type="caution">
    <text evidence="1">The sequence shown here is derived from an EMBL/GenBank/DDBJ whole genome shotgun (WGS) entry which is preliminary data.</text>
</comment>
<dbReference type="RefSeq" id="WP_087360152.1">
    <property type="nucleotide sequence ID" value="NZ_AP031415.1"/>
</dbReference>
<evidence type="ECO:0000313" key="1">
    <source>
        <dbReference type="EMBL" id="OUQ31523.1"/>
    </source>
</evidence>
<dbReference type="SUPFAM" id="SSF53697">
    <property type="entry name" value="SIS domain"/>
    <property type="match status" value="1"/>
</dbReference>
<accession>A0A1Y4SRV0</accession>
<dbReference type="Gene3D" id="3.40.50.10490">
    <property type="entry name" value="Glucose-6-phosphate isomerase like protein, domain 1"/>
    <property type="match status" value="1"/>
</dbReference>
<dbReference type="GO" id="GO:0097367">
    <property type="term" value="F:carbohydrate derivative binding"/>
    <property type="evidence" value="ECO:0007669"/>
    <property type="project" value="InterPro"/>
</dbReference>
<reference evidence="1 2" key="1">
    <citation type="journal article" date="2018" name="BMC Genomics">
        <title>Whole genome sequencing and function prediction of 133 gut anaerobes isolated from chicken caecum in pure cultures.</title>
        <authorList>
            <person name="Medvecky M."/>
            <person name="Cejkova D."/>
            <person name="Polansky O."/>
            <person name="Karasova D."/>
            <person name="Kubasova T."/>
            <person name="Cizek A."/>
            <person name="Rychlik I."/>
        </authorList>
    </citation>
    <scope>NUCLEOTIDE SEQUENCE [LARGE SCALE GENOMIC DNA]</scope>
    <source>
        <strain evidence="1 2">An13</strain>
    </source>
</reference>
<protein>
    <recommendedName>
        <fullName evidence="3">SIS domain-containing protein</fullName>
    </recommendedName>
</protein>
<name>A0A1Y4SRV0_9FIRM</name>
<proteinExistence type="predicted"/>
<dbReference type="EMBL" id="NFLJ01000054">
    <property type="protein sequence ID" value="OUQ31523.1"/>
    <property type="molecule type" value="Genomic_DNA"/>
</dbReference>
<sequence>MNILLSRILTYLNGTLFHDYNYKICTFIIFHYLEMEDMSEEDFLKKGCFKKEELYAFIALLGFHEYEEFRETLVNHHQTRLNQIRVRMIGVDSREFIEKMDKDCSDDEMEKIISDICQKLYRAKRIVVFGALYPISIAIELQTDMITFGKPFIQYHNYDPIVMDEHDVAIVISATGRYLEGFKKSKADVHIDQSQQILITQNKKYLKTETTPNCKVIYVPGKFDSINFNYQIMTICDLIRLHYFQQYYL</sequence>
<evidence type="ECO:0008006" key="3">
    <source>
        <dbReference type="Google" id="ProtNLM"/>
    </source>
</evidence>
<keyword evidence="2" id="KW-1185">Reference proteome</keyword>
<dbReference type="GO" id="GO:1901135">
    <property type="term" value="P:carbohydrate derivative metabolic process"/>
    <property type="evidence" value="ECO:0007669"/>
    <property type="project" value="InterPro"/>
</dbReference>
<dbReference type="Proteomes" id="UP000195305">
    <property type="component" value="Unassembled WGS sequence"/>
</dbReference>
<evidence type="ECO:0000313" key="2">
    <source>
        <dbReference type="Proteomes" id="UP000195305"/>
    </source>
</evidence>
<dbReference type="AlphaFoldDB" id="A0A1Y4SRV0"/>